<protein>
    <recommendedName>
        <fullName evidence="1">Aspartyl/glutamyl-tRNA(Asn/Gln) amidotransferase subunit C</fullName>
        <shortName evidence="1">Asp/Glu-ADT subunit C</shortName>
        <ecNumber evidence="1">6.3.5.-</ecNumber>
    </recommendedName>
</protein>
<comment type="caution">
    <text evidence="2">The sequence shown here is derived from an EMBL/GenBank/DDBJ whole genome shotgun (WGS) entry which is preliminary data.</text>
</comment>
<dbReference type="EC" id="6.3.5.-" evidence="1"/>
<dbReference type="GO" id="GO:0050567">
    <property type="term" value="F:glutaminyl-tRNA synthase (glutamine-hydrolyzing) activity"/>
    <property type="evidence" value="ECO:0007669"/>
    <property type="project" value="UniProtKB-UniRule"/>
</dbReference>
<dbReference type="PANTHER" id="PTHR15004:SF0">
    <property type="entry name" value="GLUTAMYL-TRNA(GLN) AMIDOTRANSFERASE SUBUNIT C, MITOCHONDRIAL"/>
    <property type="match status" value="1"/>
</dbReference>
<dbReference type="GO" id="GO:0006450">
    <property type="term" value="P:regulation of translational fidelity"/>
    <property type="evidence" value="ECO:0007669"/>
    <property type="project" value="InterPro"/>
</dbReference>
<dbReference type="EMBL" id="MGFM01000034">
    <property type="protein sequence ID" value="OGM05525.1"/>
    <property type="molecule type" value="Genomic_DNA"/>
</dbReference>
<keyword evidence="1" id="KW-0648">Protein biosynthesis</keyword>
<dbReference type="Proteomes" id="UP000178812">
    <property type="component" value="Unassembled WGS sequence"/>
</dbReference>
<keyword evidence="1" id="KW-0436">Ligase</keyword>
<evidence type="ECO:0000313" key="3">
    <source>
        <dbReference type="Proteomes" id="UP000178812"/>
    </source>
</evidence>
<dbReference type="GO" id="GO:0005524">
    <property type="term" value="F:ATP binding"/>
    <property type="evidence" value="ECO:0007669"/>
    <property type="project" value="UniProtKB-KW"/>
</dbReference>
<dbReference type="InterPro" id="IPR003837">
    <property type="entry name" value="GatC"/>
</dbReference>
<name>A0A1F7WTX5_9BACT</name>
<dbReference type="Gene3D" id="1.10.20.60">
    <property type="entry name" value="Glu-tRNAGln amidotransferase C subunit, N-terminal domain"/>
    <property type="match status" value="1"/>
</dbReference>
<dbReference type="HAMAP" id="MF_00122">
    <property type="entry name" value="GatC"/>
    <property type="match status" value="1"/>
</dbReference>
<evidence type="ECO:0000313" key="2">
    <source>
        <dbReference type="EMBL" id="OGM05525.1"/>
    </source>
</evidence>
<gene>
    <name evidence="1" type="primary">gatC</name>
    <name evidence="2" type="ORF">A2125_00800</name>
</gene>
<comment type="function">
    <text evidence="1">Allows the formation of correctly charged Asn-tRNA(Asn) or Gln-tRNA(Gln) through the transamidation of misacylated Asp-tRNA(Asn) or Glu-tRNA(Gln) in organisms which lack either or both of asparaginyl-tRNA or glutaminyl-tRNA synthetases. The reaction takes place in the presence of glutamine and ATP through an activated phospho-Asp-tRNA(Asn) or phospho-Glu-tRNA(Gln).</text>
</comment>
<dbReference type="AlphaFoldDB" id="A0A1F7WTX5"/>
<proteinExistence type="inferred from homology"/>
<comment type="similarity">
    <text evidence="1">Belongs to the GatC family.</text>
</comment>
<dbReference type="Pfam" id="PF02686">
    <property type="entry name" value="GatC"/>
    <property type="match status" value="1"/>
</dbReference>
<organism evidence="2 3">
    <name type="scientific">Candidatus Woesebacteria bacterium GWB1_43_5</name>
    <dbReference type="NCBI Taxonomy" id="1802474"/>
    <lineage>
        <taxon>Bacteria</taxon>
        <taxon>Candidatus Woeseibacteriota</taxon>
    </lineage>
</organism>
<comment type="subunit">
    <text evidence="1">Heterotrimer of A, B and C subunits.</text>
</comment>
<dbReference type="GO" id="GO:0070681">
    <property type="term" value="P:glutaminyl-tRNAGln biosynthesis via transamidation"/>
    <property type="evidence" value="ECO:0007669"/>
    <property type="project" value="TreeGrafter"/>
</dbReference>
<keyword evidence="1" id="KW-0547">Nucleotide-binding</keyword>
<dbReference type="GO" id="GO:0006412">
    <property type="term" value="P:translation"/>
    <property type="evidence" value="ECO:0007669"/>
    <property type="project" value="UniProtKB-UniRule"/>
</dbReference>
<comment type="catalytic activity">
    <reaction evidence="1">
        <text>L-glutamyl-tRNA(Gln) + L-glutamine + ATP + H2O = L-glutaminyl-tRNA(Gln) + L-glutamate + ADP + phosphate + H(+)</text>
        <dbReference type="Rhea" id="RHEA:17521"/>
        <dbReference type="Rhea" id="RHEA-COMP:9681"/>
        <dbReference type="Rhea" id="RHEA-COMP:9684"/>
        <dbReference type="ChEBI" id="CHEBI:15377"/>
        <dbReference type="ChEBI" id="CHEBI:15378"/>
        <dbReference type="ChEBI" id="CHEBI:29985"/>
        <dbReference type="ChEBI" id="CHEBI:30616"/>
        <dbReference type="ChEBI" id="CHEBI:43474"/>
        <dbReference type="ChEBI" id="CHEBI:58359"/>
        <dbReference type="ChEBI" id="CHEBI:78520"/>
        <dbReference type="ChEBI" id="CHEBI:78521"/>
        <dbReference type="ChEBI" id="CHEBI:456216"/>
    </reaction>
</comment>
<dbReference type="GO" id="GO:0050566">
    <property type="term" value="F:asparaginyl-tRNA synthase (glutamine-hydrolyzing) activity"/>
    <property type="evidence" value="ECO:0007669"/>
    <property type="project" value="RHEA"/>
</dbReference>
<evidence type="ECO:0000256" key="1">
    <source>
        <dbReference type="HAMAP-Rule" id="MF_00122"/>
    </source>
</evidence>
<sequence>MGKLSSDDVKHVAQLAKLSLTGQEVKKFQKQLEKVIDYISELNEIDIKNVEPTSQMTGLTNVYRNDKVVSENCLSQENALSGTSKKHNGYFVVEALLTERGDA</sequence>
<dbReference type="SUPFAM" id="SSF141000">
    <property type="entry name" value="Glu-tRNAGln amidotransferase C subunit"/>
    <property type="match status" value="1"/>
</dbReference>
<dbReference type="InterPro" id="IPR036113">
    <property type="entry name" value="Asp/Glu-ADT_sf_sub_c"/>
</dbReference>
<comment type="catalytic activity">
    <reaction evidence="1">
        <text>L-aspartyl-tRNA(Asn) + L-glutamine + ATP + H2O = L-asparaginyl-tRNA(Asn) + L-glutamate + ADP + phosphate + 2 H(+)</text>
        <dbReference type="Rhea" id="RHEA:14513"/>
        <dbReference type="Rhea" id="RHEA-COMP:9674"/>
        <dbReference type="Rhea" id="RHEA-COMP:9677"/>
        <dbReference type="ChEBI" id="CHEBI:15377"/>
        <dbReference type="ChEBI" id="CHEBI:15378"/>
        <dbReference type="ChEBI" id="CHEBI:29985"/>
        <dbReference type="ChEBI" id="CHEBI:30616"/>
        <dbReference type="ChEBI" id="CHEBI:43474"/>
        <dbReference type="ChEBI" id="CHEBI:58359"/>
        <dbReference type="ChEBI" id="CHEBI:78515"/>
        <dbReference type="ChEBI" id="CHEBI:78516"/>
        <dbReference type="ChEBI" id="CHEBI:456216"/>
    </reaction>
</comment>
<accession>A0A1F7WTX5</accession>
<keyword evidence="1" id="KW-0067">ATP-binding</keyword>
<dbReference type="NCBIfam" id="TIGR00135">
    <property type="entry name" value="gatC"/>
    <property type="match status" value="1"/>
</dbReference>
<reference evidence="2 3" key="1">
    <citation type="journal article" date="2016" name="Nat. Commun.">
        <title>Thousands of microbial genomes shed light on interconnected biogeochemical processes in an aquifer system.</title>
        <authorList>
            <person name="Anantharaman K."/>
            <person name="Brown C.T."/>
            <person name="Hug L.A."/>
            <person name="Sharon I."/>
            <person name="Castelle C.J."/>
            <person name="Probst A.J."/>
            <person name="Thomas B.C."/>
            <person name="Singh A."/>
            <person name="Wilkins M.J."/>
            <person name="Karaoz U."/>
            <person name="Brodie E.L."/>
            <person name="Williams K.H."/>
            <person name="Hubbard S.S."/>
            <person name="Banfield J.F."/>
        </authorList>
    </citation>
    <scope>NUCLEOTIDE SEQUENCE [LARGE SCALE GENOMIC DNA]</scope>
</reference>
<dbReference type="PANTHER" id="PTHR15004">
    <property type="entry name" value="GLUTAMYL-TRNA(GLN) AMIDOTRANSFERASE SUBUNIT C, MITOCHONDRIAL"/>
    <property type="match status" value="1"/>
</dbReference>